<proteinExistence type="predicted"/>
<name>A0A3Q2I992_HORSE</name>
<evidence type="ECO:0000313" key="3">
    <source>
        <dbReference type="Proteomes" id="UP000002281"/>
    </source>
</evidence>
<reference evidence="2" key="2">
    <citation type="submission" date="2025-08" db="UniProtKB">
        <authorList>
            <consortium name="Ensembl"/>
        </authorList>
    </citation>
    <scope>IDENTIFICATION</scope>
    <source>
        <strain evidence="2">Thoroughbred</strain>
    </source>
</reference>
<accession>A0A3Q2I992</accession>
<feature type="compositionally biased region" description="Low complexity" evidence="1">
    <location>
        <begin position="62"/>
        <end position="74"/>
    </location>
</feature>
<feature type="region of interest" description="Disordered" evidence="1">
    <location>
        <begin position="1"/>
        <end position="142"/>
    </location>
</feature>
<dbReference type="AlphaFoldDB" id="A0A3Q2I992"/>
<protein>
    <submittedName>
        <fullName evidence="2">Uncharacterized protein</fullName>
    </submittedName>
</protein>
<dbReference type="Proteomes" id="UP000002281">
    <property type="component" value="Chromosome 11"/>
</dbReference>
<dbReference type="GeneTree" id="ENSGT00950000185081"/>
<keyword evidence="3" id="KW-1185">Reference proteome</keyword>
<feature type="compositionally biased region" description="Basic residues" evidence="1">
    <location>
        <begin position="1"/>
        <end position="10"/>
    </location>
</feature>
<dbReference type="Ensembl" id="ENSECAT00000054775.2">
    <property type="protein sequence ID" value="ENSECAP00000044024.2"/>
    <property type="gene ID" value="ENSECAG00000035045.2"/>
</dbReference>
<dbReference type="PaxDb" id="9796-ENSECAP00000044024"/>
<sequence>MRTQRRRTPRSARPGCGCPEGGWRTSGQPCRLPPPPRRLPPPAQHPSRRLPGSLDGTPSRMQACPPAAQGPCAGRTHAGRARDPAPPGSSPPQTACLRGQARPPEPPAPAGGRRCSSKSSGTPWGGGSCPQRSRPLPPRITGGLRAAQRAFGSSCY</sequence>
<organism evidence="2 3">
    <name type="scientific">Equus caballus</name>
    <name type="common">Horse</name>
    <dbReference type="NCBI Taxonomy" id="9796"/>
    <lineage>
        <taxon>Eukaryota</taxon>
        <taxon>Metazoa</taxon>
        <taxon>Chordata</taxon>
        <taxon>Craniata</taxon>
        <taxon>Vertebrata</taxon>
        <taxon>Euteleostomi</taxon>
        <taxon>Mammalia</taxon>
        <taxon>Eutheria</taxon>
        <taxon>Laurasiatheria</taxon>
        <taxon>Perissodactyla</taxon>
        <taxon>Equidae</taxon>
        <taxon>Equus</taxon>
    </lineage>
</organism>
<feature type="compositionally biased region" description="Pro residues" evidence="1">
    <location>
        <begin position="31"/>
        <end position="44"/>
    </location>
</feature>
<evidence type="ECO:0000256" key="1">
    <source>
        <dbReference type="SAM" id="MobiDB-lite"/>
    </source>
</evidence>
<dbReference type="Bgee" id="ENSECAG00000035045">
    <property type="expression patterns" value="Expressed in trophoblast and 8 other cell types or tissues"/>
</dbReference>
<reference evidence="2 3" key="1">
    <citation type="journal article" date="2009" name="Science">
        <title>Genome sequence, comparative analysis, and population genetics of the domestic horse.</title>
        <authorList>
            <consortium name="Broad Institute Genome Sequencing Platform"/>
            <consortium name="Broad Institute Whole Genome Assembly Team"/>
            <person name="Wade C.M."/>
            <person name="Giulotto E."/>
            <person name="Sigurdsson S."/>
            <person name="Zoli M."/>
            <person name="Gnerre S."/>
            <person name="Imsland F."/>
            <person name="Lear T.L."/>
            <person name="Adelson D.L."/>
            <person name="Bailey E."/>
            <person name="Bellone R.R."/>
            <person name="Bloecker H."/>
            <person name="Distl O."/>
            <person name="Edgar R.C."/>
            <person name="Garber M."/>
            <person name="Leeb T."/>
            <person name="Mauceli E."/>
            <person name="MacLeod J.N."/>
            <person name="Penedo M.C.T."/>
            <person name="Raison J.M."/>
            <person name="Sharpe T."/>
            <person name="Vogel J."/>
            <person name="Andersson L."/>
            <person name="Antczak D.F."/>
            <person name="Biagi T."/>
            <person name="Binns M.M."/>
            <person name="Chowdhary B.P."/>
            <person name="Coleman S.J."/>
            <person name="Della Valle G."/>
            <person name="Fryc S."/>
            <person name="Guerin G."/>
            <person name="Hasegawa T."/>
            <person name="Hill E.W."/>
            <person name="Jurka J."/>
            <person name="Kiialainen A."/>
            <person name="Lindgren G."/>
            <person name="Liu J."/>
            <person name="Magnani E."/>
            <person name="Mickelson J.R."/>
            <person name="Murray J."/>
            <person name="Nergadze S.G."/>
            <person name="Onofrio R."/>
            <person name="Pedroni S."/>
            <person name="Piras M.F."/>
            <person name="Raudsepp T."/>
            <person name="Rocchi M."/>
            <person name="Roeed K.H."/>
            <person name="Ryder O.A."/>
            <person name="Searle S."/>
            <person name="Skow L."/>
            <person name="Swinburne J.E."/>
            <person name="Syvaenen A.C."/>
            <person name="Tozaki T."/>
            <person name="Valberg S.J."/>
            <person name="Vaudin M."/>
            <person name="White J.R."/>
            <person name="Zody M.C."/>
            <person name="Lander E.S."/>
            <person name="Lindblad-Toh K."/>
        </authorList>
    </citation>
    <scope>NUCLEOTIDE SEQUENCE [LARGE SCALE GENOMIC DNA]</scope>
    <source>
        <strain evidence="2 3">Thoroughbred</strain>
    </source>
</reference>
<evidence type="ECO:0000313" key="2">
    <source>
        <dbReference type="Ensembl" id="ENSECAP00000044024.2"/>
    </source>
</evidence>
<dbReference type="InParanoid" id="A0A3Q2I992"/>
<reference evidence="2" key="3">
    <citation type="submission" date="2025-09" db="UniProtKB">
        <authorList>
            <consortium name="Ensembl"/>
        </authorList>
    </citation>
    <scope>IDENTIFICATION</scope>
    <source>
        <strain evidence="2">Thoroughbred</strain>
    </source>
</reference>